<reference evidence="1" key="1">
    <citation type="journal article" date="2023" name="Mol. Biol. Evol.">
        <title>Third-Generation Sequencing Reveals the Adaptive Role of the Epigenome in Three Deep-Sea Polychaetes.</title>
        <authorList>
            <person name="Perez M."/>
            <person name="Aroh O."/>
            <person name="Sun Y."/>
            <person name="Lan Y."/>
            <person name="Juniper S.K."/>
            <person name="Young C.R."/>
            <person name="Angers B."/>
            <person name="Qian P.Y."/>
        </authorList>
    </citation>
    <scope>NUCLEOTIDE SEQUENCE</scope>
    <source>
        <strain evidence="1">P08H-3</strain>
    </source>
</reference>
<protein>
    <submittedName>
        <fullName evidence="1">Uncharacterized protein</fullName>
    </submittedName>
</protein>
<sequence length="83" mass="9186">MARQMLAKIVAVMVTRHSVIMTSTKVMASVTIVLRTRLEINATSVSSSTTLIPTRTSTTKQIPLRITAQVSSRTYSHTLKLRL</sequence>
<name>A0AAD9JCQ0_9ANNE</name>
<dbReference type="AlphaFoldDB" id="A0AAD9JCQ0"/>
<dbReference type="Proteomes" id="UP001208570">
    <property type="component" value="Unassembled WGS sequence"/>
</dbReference>
<accession>A0AAD9JCQ0</accession>
<dbReference type="EMBL" id="JAODUP010000400">
    <property type="protein sequence ID" value="KAK2150556.1"/>
    <property type="molecule type" value="Genomic_DNA"/>
</dbReference>
<evidence type="ECO:0000313" key="2">
    <source>
        <dbReference type="Proteomes" id="UP001208570"/>
    </source>
</evidence>
<keyword evidence="2" id="KW-1185">Reference proteome</keyword>
<organism evidence="1 2">
    <name type="scientific">Paralvinella palmiformis</name>
    <dbReference type="NCBI Taxonomy" id="53620"/>
    <lineage>
        <taxon>Eukaryota</taxon>
        <taxon>Metazoa</taxon>
        <taxon>Spiralia</taxon>
        <taxon>Lophotrochozoa</taxon>
        <taxon>Annelida</taxon>
        <taxon>Polychaeta</taxon>
        <taxon>Sedentaria</taxon>
        <taxon>Canalipalpata</taxon>
        <taxon>Terebellida</taxon>
        <taxon>Terebelliformia</taxon>
        <taxon>Alvinellidae</taxon>
        <taxon>Paralvinella</taxon>
    </lineage>
</organism>
<comment type="caution">
    <text evidence="1">The sequence shown here is derived from an EMBL/GenBank/DDBJ whole genome shotgun (WGS) entry which is preliminary data.</text>
</comment>
<gene>
    <name evidence="1" type="ORF">LSH36_400g01023</name>
</gene>
<evidence type="ECO:0000313" key="1">
    <source>
        <dbReference type="EMBL" id="KAK2150556.1"/>
    </source>
</evidence>
<proteinExistence type="predicted"/>